<organism evidence="1 2">
    <name type="scientific">Cronobacter sakazakii (strain ATCC BAA-894)</name>
    <name type="common">Enterobacter sakazakii</name>
    <dbReference type="NCBI Taxonomy" id="290339"/>
    <lineage>
        <taxon>Bacteria</taxon>
        <taxon>Pseudomonadati</taxon>
        <taxon>Pseudomonadota</taxon>
        <taxon>Gammaproteobacteria</taxon>
        <taxon>Enterobacterales</taxon>
        <taxon>Enterobacteriaceae</taxon>
        <taxon>Cronobacter</taxon>
    </lineage>
</organism>
<dbReference type="HOGENOM" id="CLU_3078941_0_0_6"/>
<dbReference type="Proteomes" id="UP000000260">
    <property type="component" value="Chromosome"/>
</dbReference>
<gene>
    <name evidence="1" type="ordered locus">ESA_00112</name>
</gene>
<proteinExistence type="predicted"/>
<protein>
    <submittedName>
        <fullName evidence="1">Uncharacterized protein</fullName>
    </submittedName>
</protein>
<dbReference type="KEGG" id="esa:ESA_00112"/>
<reference evidence="1 2" key="1">
    <citation type="journal article" date="2010" name="PLoS ONE">
        <title>Genome sequence of Cronobacter sakazakii BAA-894 and comparative genomic hybridization analysis with other Cronobacter species.</title>
        <authorList>
            <person name="Kucerova E."/>
            <person name="Clifton S.W."/>
            <person name="Xia X.Q."/>
            <person name="Long F."/>
            <person name="Porwollik S."/>
            <person name="Fulton L."/>
            <person name="Fronick C."/>
            <person name="Minx P."/>
            <person name="Kyung K."/>
            <person name="Warren W."/>
            <person name="Fulton R."/>
            <person name="Feng D."/>
            <person name="Wollam A."/>
            <person name="Shah N."/>
            <person name="Bhonagiri V."/>
            <person name="Nash W.E."/>
            <person name="Hallsworth-Pepin K."/>
            <person name="Wilson R.K."/>
            <person name="McClelland M."/>
            <person name="Forsythe S.J."/>
        </authorList>
    </citation>
    <scope>NUCLEOTIDE SEQUENCE [LARGE SCALE GENOMIC DNA]</scope>
    <source>
        <strain evidence="1 2">ATCC BAA-894</strain>
    </source>
</reference>
<evidence type="ECO:0000313" key="1">
    <source>
        <dbReference type="EMBL" id="ABU75417.1"/>
    </source>
</evidence>
<dbReference type="AlphaFoldDB" id="A7MPM0"/>
<keyword evidence="2" id="KW-1185">Reference proteome</keyword>
<evidence type="ECO:0000313" key="2">
    <source>
        <dbReference type="Proteomes" id="UP000000260"/>
    </source>
</evidence>
<accession>A7MPM0</accession>
<sequence length="52" mass="6132">MKIYALVKSVGGFFHCFLFDHFLLRTVAGDLVDRALFFTKARPPDWRIKQQM</sequence>
<name>A7MPM0_CROS8</name>
<dbReference type="EMBL" id="CP000783">
    <property type="protein sequence ID" value="ABU75417.1"/>
    <property type="molecule type" value="Genomic_DNA"/>
</dbReference>